<evidence type="ECO:0000256" key="1">
    <source>
        <dbReference type="SAM" id="MobiDB-lite"/>
    </source>
</evidence>
<dbReference type="PANTHER" id="PTHR32114:SF2">
    <property type="entry name" value="ABC TRANSPORTER ABCH.3"/>
    <property type="match status" value="1"/>
</dbReference>
<accession>A0A2W7K6C2</accession>
<sequence length="1010" mass="103617">MRPDRLTLTAFGPYAGRQMIDFAALGVQRLFLITGPTGAGKTSVLDGLCYALFGESSGAERTDAHLRSQHAEPGQETSAELDFALGEALYRIRRNPAQPRPGRSSAIPAEAVLWRLTTTGPVVLADKVRAVNEAVHGLLGYRAEEFRQVVVLPQGRFRELLTAAPGERQSILRTLFRTTLYQRIEAGLKRTTAEAEQSLRVQDAIRLRSLADLGAESLAAAEALRQGVALRVAEAQGRAEAARAAEAAAAARKREGDEAQARLTALAQTRERVAHLAAQAPQAEAMRARLALAARAAGLAAEGATALAAREAATRAAREAAEAATAAERSAAGFARATAALQAAEAGEATAQARLEQAKALRALAETARRAAAINQEVQAAAAAHGLAARAAAGARAKAEAAATQAAAAAATRAATAEAAAQAERHRLVIAAGSSLARDAADLSGLAEAHRRHTAAQARAAQAQLAADRRVAAARTALAEAETNWRADAAHALASGLAKGAPCPVCGSTHHPTPARASGNAVPDLSLLRREEAGALAEQAEAREAYAAARAETAATEARRQQLAGRAGAGAGPDAAPLASSLAAARAALPAAEAAQRALPDLTRATERAASLAAATRDAAAQAEAALNAAALRRAGAEAAARERAGDLPPEAADPAALILRAEAAEQAGRAALDALRSGRDVSAAAGRAASAGAARAETTAAEAARLATAALAAQSGLDGAAQAAGFADAAALAEASLPAAEAEAMRRNLDAYGQAMAVAEAMQAEAMTRAEGLSPPDLPALDLAARIAAGAAQAASAEAAMAGNDLGRMDEGLARLRKAEAELILARQAFETRKSLSDLTAGQNPQRLSLEGFVLKSLLEESLAAANRRLSGMLGGRYRLRAREEPERRNAAVGLDLEVQDDWTGTLRPAATLSGGEGFCASLALALGLADTVQAHAGARRIDALFIDEGFGTLDAESLDTAMEVLMSLPGRDRLVGVVSHVDSLRDRIPARLEVTPGRRGSTAVFRFG</sequence>
<evidence type="ECO:0000259" key="2">
    <source>
        <dbReference type="Pfam" id="PF13476"/>
    </source>
</evidence>
<dbReference type="RefSeq" id="WP_111399154.1">
    <property type="nucleotide sequence ID" value="NZ_QKYU01000017.1"/>
</dbReference>
<dbReference type="AlphaFoldDB" id="A0A2W7K6C2"/>
<comment type="caution">
    <text evidence="3">The sequence shown here is derived from an EMBL/GenBank/DDBJ whole genome shotgun (WGS) entry which is preliminary data.</text>
</comment>
<keyword evidence="3" id="KW-0378">Hydrolase</keyword>
<evidence type="ECO:0000313" key="4">
    <source>
        <dbReference type="Proteomes" id="UP000249688"/>
    </source>
</evidence>
<dbReference type="Proteomes" id="UP000249688">
    <property type="component" value="Unassembled WGS sequence"/>
</dbReference>
<gene>
    <name evidence="3" type="ORF">C8P66_11786</name>
</gene>
<dbReference type="GO" id="GO:0016887">
    <property type="term" value="F:ATP hydrolysis activity"/>
    <property type="evidence" value="ECO:0007669"/>
    <property type="project" value="InterPro"/>
</dbReference>
<dbReference type="GO" id="GO:0006302">
    <property type="term" value="P:double-strand break repair"/>
    <property type="evidence" value="ECO:0007669"/>
    <property type="project" value="InterPro"/>
</dbReference>
<dbReference type="EMBL" id="QKYU01000017">
    <property type="protein sequence ID" value="PZW43060.1"/>
    <property type="molecule type" value="Genomic_DNA"/>
</dbReference>
<keyword evidence="3" id="KW-0269">Exonuclease</keyword>
<dbReference type="OrthoDB" id="9795626at2"/>
<dbReference type="GO" id="GO:0004527">
    <property type="term" value="F:exonuclease activity"/>
    <property type="evidence" value="ECO:0007669"/>
    <property type="project" value="UniProtKB-KW"/>
</dbReference>
<keyword evidence="3" id="KW-0540">Nuclease</keyword>
<dbReference type="Pfam" id="PF13476">
    <property type="entry name" value="AAA_23"/>
    <property type="match status" value="1"/>
</dbReference>
<feature type="domain" description="Rad50/SbcC-type AAA" evidence="2">
    <location>
        <begin position="5"/>
        <end position="183"/>
    </location>
</feature>
<dbReference type="Gene3D" id="3.40.50.300">
    <property type="entry name" value="P-loop containing nucleotide triphosphate hydrolases"/>
    <property type="match status" value="2"/>
</dbReference>
<feature type="region of interest" description="Disordered" evidence="1">
    <location>
        <begin position="557"/>
        <end position="576"/>
    </location>
</feature>
<dbReference type="InterPro" id="IPR027417">
    <property type="entry name" value="P-loop_NTPase"/>
</dbReference>
<organism evidence="3 4">
    <name type="scientific">Humitalea rosea</name>
    <dbReference type="NCBI Taxonomy" id="990373"/>
    <lineage>
        <taxon>Bacteria</taxon>
        <taxon>Pseudomonadati</taxon>
        <taxon>Pseudomonadota</taxon>
        <taxon>Alphaproteobacteria</taxon>
        <taxon>Acetobacterales</taxon>
        <taxon>Roseomonadaceae</taxon>
        <taxon>Humitalea</taxon>
    </lineage>
</organism>
<evidence type="ECO:0000313" key="3">
    <source>
        <dbReference type="EMBL" id="PZW43060.1"/>
    </source>
</evidence>
<reference evidence="3 4" key="1">
    <citation type="submission" date="2018-06" db="EMBL/GenBank/DDBJ databases">
        <title>Genomic Encyclopedia of Archaeal and Bacterial Type Strains, Phase II (KMG-II): from individual species to whole genera.</title>
        <authorList>
            <person name="Goeker M."/>
        </authorList>
    </citation>
    <scope>NUCLEOTIDE SEQUENCE [LARGE SCALE GENOMIC DNA]</scope>
    <source>
        <strain evidence="3 4">DSM 24525</strain>
    </source>
</reference>
<dbReference type="PANTHER" id="PTHR32114">
    <property type="entry name" value="ABC TRANSPORTER ABCH.3"/>
    <property type="match status" value="1"/>
</dbReference>
<keyword evidence="4" id="KW-1185">Reference proteome</keyword>
<dbReference type="InterPro" id="IPR038729">
    <property type="entry name" value="Rad50/SbcC_AAA"/>
</dbReference>
<proteinExistence type="predicted"/>
<dbReference type="SUPFAM" id="SSF52540">
    <property type="entry name" value="P-loop containing nucleoside triphosphate hydrolases"/>
    <property type="match status" value="1"/>
</dbReference>
<protein>
    <submittedName>
        <fullName evidence="3">Exonuclease SbcC</fullName>
    </submittedName>
</protein>
<name>A0A2W7K6C2_9PROT</name>